<evidence type="ECO:0000256" key="5">
    <source>
        <dbReference type="ARBA" id="ARBA00022692"/>
    </source>
</evidence>
<keyword evidence="3" id="KW-0813">Transport</keyword>
<feature type="transmembrane region" description="Helical" evidence="8">
    <location>
        <begin position="39"/>
        <end position="59"/>
    </location>
</feature>
<dbReference type="InterPro" id="IPR038770">
    <property type="entry name" value="Na+/solute_symporter_sf"/>
</dbReference>
<dbReference type="Gene3D" id="1.20.1530.20">
    <property type="match status" value="1"/>
</dbReference>
<dbReference type="RefSeq" id="WP_094410337.1">
    <property type="nucleotide sequence ID" value="NZ_BMJZ01000003.1"/>
</dbReference>
<keyword evidence="10" id="KW-1185">Reference proteome</keyword>
<dbReference type="GO" id="GO:0005886">
    <property type="term" value="C:plasma membrane"/>
    <property type="evidence" value="ECO:0007669"/>
    <property type="project" value="UniProtKB-SubCell"/>
</dbReference>
<keyword evidence="4" id="KW-1003">Cell membrane</keyword>
<evidence type="ECO:0000256" key="8">
    <source>
        <dbReference type="SAM" id="Phobius"/>
    </source>
</evidence>
<evidence type="ECO:0000256" key="6">
    <source>
        <dbReference type="ARBA" id="ARBA00022989"/>
    </source>
</evidence>
<evidence type="ECO:0000256" key="1">
    <source>
        <dbReference type="ARBA" id="ARBA00004651"/>
    </source>
</evidence>
<dbReference type="EMBL" id="NOXS01000035">
    <property type="protein sequence ID" value="OYQ16700.1"/>
    <property type="molecule type" value="Genomic_DNA"/>
</dbReference>
<comment type="subcellular location">
    <subcellularLocation>
        <location evidence="1">Cell membrane</location>
        <topology evidence="1">Multi-pass membrane protein</topology>
    </subcellularLocation>
</comment>
<dbReference type="InterPro" id="IPR004776">
    <property type="entry name" value="Mem_transp_PIN-like"/>
</dbReference>
<evidence type="ECO:0000256" key="4">
    <source>
        <dbReference type="ARBA" id="ARBA00022475"/>
    </source>
</evidence>
<feature type="transmembrane region" description="Helical" evidence="8">
    <location>
        <begin position="66"/>
        <end position="88"/>
    </location>
</feature>
<dbReference type="Proteomes" id="UP000216361">
    <property type="component" value="Unassembled WGS sequence"/>
</dbReference>
<dbReference type="Pfam" id="PF03547">
    <property type="entry name" value="Mem_trans"/>
    <property type="match status" value="1"/>
</dbReference>
<organism evidence="9 10">
    <name type="scientific">Elstera cyanobacteriorum</name>
    <dbReference type="NCBI Taxonomy" id="2022747"/>
    <lineage>
        <taxon>Bacteria</taxon>
        <taxon>Pseudomonadati</taxon>
        <taxon>Pseudomonadota</taxon>
        <taxon>Alphaproteobacteria</taxon>
        <taxon>Rhodospirillales</taxon>
        <taxon>Rhodospirillaceae</taxon>
        <taxon>Elstera</taxon>
    </lineage>
</organism>
<dbReference type="PANTHER" id="PTHR36838">
    <property type="entry name" value="AUXIN EFFLUX CARRIER FAMILY PROTEIN"/>
    <property type="match status" value="1"/>
</dbReference>
<comment type="caution">
    <text evidence="9">The sequence shown here is derived from an EMBL/GenBank/DDBJ whole genome shotgun (WGS) entry which is preliminary data.</text>
</comment>
<protein>
    <submittedName>
        <fullName evidence="9">Transporter</fullName>
    </submittedName>
</protein>
<feature type="transmembrane region" description="Helical" evidence="8">
    <location>
        <begin position="232"/>
        <end position="258"/>
    </location>
</feature>
<comment type="similarity">
    <text evidence="2">Belongs to the auxin efflux carrier (TC 2.A.69) family.</text>
</comment>
<evidence type="ECO:0000313" key="10">
    <source>
        <dbReference type="Proteomes" id="UP000216361"/>
    </source>
</evidence>
<dbReference type="OrthoDB" id="9805563at2"/>
<gene>
    <name evidence="9" type="ORF">CHR90_17065</name>
</gene>
<dbReference type="GO" id="GO:0055085">
    <property type="term" value="P:transmembrane transport"/>
    <property type="evidence" value="ECO:0007669"/>
    <property type="project" value="InterPro"/>
</dbReference>
<evidence type="ECO:0000313" key="9">
    <source>
        <dbReference type="EMBL" id="OYQ16700.1"/>
    </source>
</evidence>
<feature type="transmembrane region" description="Helical" evidence="8">
    <location>
        <begin position="123"/>
        <end position="146"/>
    </location>
</feature>
<evidence type="ECO:0000256" key="7">
    <source>
        <dbReference type="ARBA" id="ARBA00023136"/>
    </source>
</evidence>
<dbReference type="AlphaFoldDB" id="A0A255XK90"/>
<keyword evidence="5 8" id="KW-0812">Transmembrane</keyword>
<evidence type="ECO:0000256" key="3">
    <source>
        <dbReference type="ARBA" id="ARBA00022448"/>
    </source>
</evidence>
<sequence>MVGPIVLALLPVMLLIALGKLLRGRVFTADVFWRETERLGYYLLLPGLIVHTLATANWGNAPVGRLMLTLTLSTILVALLLVALRRWMPVSDAAFSSVFQGGVRFNNYVGLPAAAALYGPEGLALGALASAAIVPTANILCVLMFARYGHARPNFRGVLLQLARNPLLVASLIGLFLNLSGLGLPPGIEPVLKALGQASLPIGLLCVGAALTFASPKTLLAPTLLSMAAKFALLPLTAVGLGLALGLTGPSAGIVLLYQTLPTASASYILARQMGGDAPLMAVIISAQTVLAAAVLPLVLAFGKASLGM</sequence>
<proteinExistence type="inferred from homology"/>
<evidence type="ECO:0000256" key="2">
    <source>
        <dbReference type="ARBA" id="ARBA00010145"/>
    </source>
</evidence>
<accession>A0A255XK90</accession>
<feature type="transmembrane region" description="Helical" evidence="8">
    <location>
        <begin position="200"/>
        <end position="220"/>
    </location>
</feature>
<keyword evidence="7 8" id="KW-0472">Membrane</keyword>
<feature type="transmembrane region" description="Helical" evidence="8">
    <location>
        <begin position="167"/>
        <end position="188"/>
    </location>
</feature>
<keyword evidence="6 8" id="KW-1133">Transmembrane helix</keyword>
<feature type="transmembrane region" description="Helical" evidence="8">
    <location>
        <begin position="278"/>
        <end position="303"/>
    </location>
</feature>
<name>A0A255XK90_9PROT</name>
<dbReference type="PANTHER" id="PTHR36838:SF4">
    <property type="entry name" value="AUXIN EFFLUX CARRIER FAMILY PROTEIN"/>
    <property type="match status" value="1"/>
</dbReference>
<reference evidence="9 10" key="1">
    <citation type="submission" date="2017-07" db="EMBL/GenBank/DDBJ databases">
        <title>Elstera cyanobacteriorum sp. nov., a novel bacterium isolated from cyanobacterial aggregates in a eutrophic lake.</title>
        <authorList>
            <person name="Cai H."/>
        </authorList>
    </citation>
    <scope>NUCLEOTIDE SEQUENCE [LARGE SCALE GENOMIC DNA]</scope>
    <source>
        <strain evidence="9 10">TH019</strain>
    </source>
</reference>